<dbReference type="AlphaFoldDB" id="A0A811KEM3"/>
<dbReference type="GO" id="GO:0035861">
    <property type="term" value="C:site of double-strand break"/>
    <property type="evidence" value="ECO:0007669"/>
    <property type="project" value="TreeGrafter"/>
</dbReference>
<accession>A0A811KEM3</accession>
<dbReference type="GO" id="GO:0006303">
    <property type="term" value="P:double-strand break repair via nonhomologous end joining"/>
    <property type="evidence" value="ECO:0007669"/>
    <property type="project" value="TreeGrafter"/>
</dbReference>
<dbReference type="GO" id="GO:0044547">
    <property type="term" value="F:DNA topoisomerase binding"/>
    <property type="evidence" value="ECO:0007669"/>
    <property type="project" value="TreeGrafter"/>
</dbReference>
<dbReference type="Proteomes" id="UP000783686">
    <property type="component" value="Unassembled WGS sequence"/>
</dbReference>
<dbReference type="EMBL" id="CAJFCW020000003">
    <property type="protein sequence ID" value="CAG9102275.1"/>
    <property type="molecule type" value="Genomic_DNA"/>
</dbReference>
<feature type="domain" description="Mos1 transposase HTH" evidence="1">
    <location>
        <begin position="8"/>
        <end position="57"/>
    </location>
</feature>
<organism evidence="2 3">
    <name type="scientific">Bursaphelenchus okinawaensis</name>
    <dbReference type="NCBI Taxonomy" id="465554"/>
    <lineage>
        <taxon>Eukaryota</taxon>
        <taxon>Metazoa</taxon>
        <taxon>Ecdysozoa</taxon>
        <taxon>Nematoda</taxon>
        <taxon>Chromadorea</taxon>
        <taxon>Rhabditida</taxon>
        <taxon>Tylenchina</taxon>
        <taxon>Tylenchomorpha</taxon>
        <taxon>Aphelenchoidea</taxon>
        <taxon>Aphelenchoididae</taxon>
        <taxon>Bursaphelenchus</taxon>
    </lineage>
</organism>
<dbReference type="InterPro" id="IPR036388">
    <property type="entry name" value="WH-like_DNA-bd_sf"/>
</dbReference>
<proteinExistence type="predicted"/>
<sequence>MNPSALSRRDVRALLLYEFLQQRTASKAVENINTIFGPSVVSYDTAKVWFRSFKNGDFSLDDKPIPGRTATMNVDELRKLIDEDPRRSTRHLAEDLQCSERTVERHLLRLGKVWKGGQWVTHDLTQSELKQ</sequence>
<dbReference type="Proteomes" id="UP000614601">
    <property type="component" value="Unassembled WGS sequence"/>
</dbReference>
<keyword evidence="3" id="KW-1185">Reference proteome</keyword>
<dbReference type="GO" id="GO:0015074">
    <property type="term" value="P:DNA integration"/>
    <property type="evidence" value="ECO:0007669"/>
    <property type="project" value="TreeGrafter"/>
</dbReference>
<evidence type="ECO:0000313" key="3">
    <source>
        <dbReference type="Proteomes" id="UP000614601"/>
    </source>
</evidence>
<comment type="caution">
    <text evidence="2">The sequence shown here is derived from an EMBL/GenBank/DDBJ whole genome shotgun (WGS) entry which is preliminary data.</text>
</comment>
<dbReference type="GO" id="GO:0003697">
    <property type="term" value="F:single-stranded DNA binding"/>
    <property type="evidence" value="ECO:0007669"/>
    <property type="project" value="TreeGrafter"/>
</dbReference>
<gene>
    <name evidence="2" type="ORF">BOKJ2_LOCUS5471</name>
</gene>
<dbReference type="EMBL" id="CAJFDH010000003">
    <property type="protein sequence ID" value="CAD5214195.1"/>
    <property type="molecule type" value="Genomic_DNA"/>
</dbReference>
<dbReference type="GO" id="GO:0046975">
    <property type="term" value="F:histone H3K36 methyltransferase activity"/>
    <property type="evidence" value="ECO:0007669"/>
    <property type="project" value="TreeGrafter"/>
</dbReference>
<reference evidence="2" key="1">
    <citation type="submission" date="2020-09" db="EMBL/GenBank/DDBJ databases">
        <authorList>
            <person name="Kikuchi T."/>
        </authorList>
    </citation>
    <scope>NUCLEOTIDE SEQUENCE</scope>
    <source>
        <strain evidence="2">SH1</strain>
    </source>
</reference>
<dbReference type="GO" id="GO:0005634">
    <property type="term" value="C:nucleus"/>
    <property type="evidence" value="ECO:0007669"/>
    <property type="project" value="TreeGrafter"/>
</dbReference>
<dbReference type="GO" id="GO:0044774">
    <property type="term" value="P:mitotic DNA integrity checkpoint signaling"/>
    <property type="evidence" value="ECO:0007669"/>
    <property type="project" value="TreeGrafter"/>
</dbReference>
<protein>
    <recommendedName>
        <fullName evidence="1">Mos1 transposase HTH domain-containing protein</fullName>
    </recommendedName>
</protein>
<dbReference type="GO" id="GO:0003690">
    <property type="term" value="F:double-stranded DNA binding"/>
    <property type="evidence" value="ECO:0007669"/>
    <property type="project" value="TreeGrafter"/>
</dbReference>
<dbReference type="PANTHER" id="PTHR46060">
    <property type="entry name" value="MARINER MOS1 TRANSPOSASE-LIKE PROTEIN"/>
    <property type="match status" value="1"/>
</dbReference>
<dbReference type="GO" id="GO:0000793">
    <property type="term" value="C:condensed chromosome"/>
    <property type="evidence" value="ECO:0007669"/>
    <property type="project" value="TreeGrafter"/>
</dbReference>
<dbReference type="GO" id="GO:0042800">
    <property type="term" value="F:histone H3K4 methyltransferase activity"/>
    <property type="evidence" value="ECO:0007669"/>
    <property type="project" value="TreeGrafter"/>
</dbReference>
<dbReference type="Gene3D" id="1.10.10.1450">
    <property type="match status" value="1"/>
</dbReference>
<dbReference type="GO" id="GO:0031297">
    <property type="term" value="P:replication fork processing"/>
    <property type="evidence" value="ECO:0007669"/>
    <property type="project" value="TreeGrafter"/>
</dbReference>
<dbReference type="PANTHER" id="PTHR46060:SF2">
    <property type="entry name" value="HISTONE-LYSINE N-METHYLTRANSFERASE SETMAR"/>
    <property type="match status" value="1"/>
</dbReference>
<evidence type="ECO:0000259" key="1">
    <source>
        <dbReference type="Pfam" id="PF17906"/>
    </source>
</evidence>
<dbReference type="InterPro" id="IPR041426">
    <property type="entry name" value="Mos1_HTH"/>
</dbReference>
<dbReference type="OrthoDB" id="6137736at2759"/>
<dbReference type="GO" id="GO:0000014">
    <property type="term" value="F:single-stranded DNA endodeoxyribonuclease activity"/>
    <property type="evidence" value="ECO:0007669"/>
    <property type="project" value="TreeGrafter"/>
</dbReference>
<dbReference type="GO" id="GO:0000729">
    <property type="term" value="P:DNA double-strand break processing"/>
    <property type="evidence" value="ECO:0007669"/>
    <property type="project" value="TreeGrafter"/>
</dbReference>
<dbReference type="Gene3D" id="1.10.10.10">
    <property type="entry name" value="Winged helix-like DNA-binding domain superfamily/Winged helix DNA-binding domain"/>
    <property type="match status" value="1"/>
</dbReference>
<dbReference type="InterPro" id="IPR052709">
    <property type="entry name" value="Transposase-MT_Hybrid"/>
</dbReference>
<evidence type="ECO:0000313" key="2">
    <source>
        <dbReference type="EMBL" id="CAD5214195.1"/>
    </source>
</evidence>
<name>A0A811KEM3_9BILA</name>
<dbReference type="Pfam" id="PF17906">
    <property type="entry name" value="HTH_48"/>
    <property type="match status" value="1"/>
</dbReference>